<organism evidence="2 3">
    <name type="scientific">Bursaphelenchus xylophilus</name>
    <name type="common">Pinewood nematode worm</name>
    <name type="synonym">Aphelenchoides xylophilus</name>
    <dbReference type="NCBI Taxonomy" id="6326"/>
    <lineage>
        <taxon>Eukaryota</taxon>
        <taxon>Metazoa</taxon>
        <taxon>Ecdysozoa</taxon>
        <taxon>Nematoda</taxon>
        <taxon>Chromadorea</taxon>
        <taxon>Rhabditida</taxon>
        <taxon>Tylenchina</taxon>
        <taxon>Tylenchomorpha</taxon>
        <taxon>Aphelenchoidea</taxon>
        <taxon>Aphelenchoididae</taxon>
        <taxon>Bursaphelenchus</taxon>
    </lineage>
</organism>
<dbReference type="Proteomes" id="UP000095284">
    <property type="component" value="Unplaced"/>
</dbReference>
<reference evidence="3" key="1">
    <citation type="submission" date="2016-11" db="UniProtKB">
        <authorList>
            <consortium name="WormBaseParasite"/>
        </authorList>
    </citation>
    <scope>IDENTIFICATION</scope>
</reference>
<keyword evidence="1" id="KW-0732">Signal</keyword>
<evidence type="ECO:0000313" key="3">
    <source>
        <dbReference type="WBParaSite" id="BXY_1704200.1"/>
    </source>
</evidence>
<dbReference type="WBParaSite" id="BXY_1704200.1">
    <property type="protein sequence ID" value="BXY_1704200.1"/>
    <property type="gene ID" value="BXY_1704200"/>
</dbReference>
<protein>
    <submittedName>
        <fullName evidence="3">DUF1570 domain-containing protein</fullName>
    </submittedName>
</protein>
<dbReference type="eggNOG" id="ENOG502QPXE">
    <property type="taxonomic scope" value="Eukaryota"/>
</dbReference>
<feature type="chain" id="PRO_5009306696" evidence="1">
    <location>
        <begin position="22"/>
        <end position="521"/>
    </location>
</feature>
<name>A0A1I7SVG6_BURXY</name>
<evidence type="ECO:0000313" key="2">
    <source>
        <dbReference type="Proteomes" id="UP000095284"/>
    </source>
</evidence>
<accession>A0A1I7SVG6</accession>
<feature type="signal peptide" evidence="1">
    <location>
        <begin position="1"/>
        <end position="21"/>
    </location>
</feature>
<dbReference type="AlphaFoldDB" id="A0A1I7SVG6"/>
<sequence length="521" mass="59804">MLQELVTSCSLFLLFLISTNAIPRRQNEPWSIILCKFADQPKYEPKTKEWVRDWITGSHPDSIRSYFEQVSNGVYTIDGTDVHGWFQLPFKQKEILRLTNIQTALKLGSESSFEYFDKIKELCVKEAERNGVVTHRQKITIVNGGTTAVYGKKYGVLLTPQMMFPSVLTHEMVHSFFIGHSYSDRKIRVFPYALNGEYDDRYDLMSTANAYMHLSPFGMAGPGLNGAHLDFLGWLPMDRMLYFGHDGRQNYTLRLSSLSVAHNATRGWLFVMIPYDRTNPRNFYTVELRTPHNFDRGIGQASVLIHRVQRAGESYYSVLLSQAQDYYELTEGTEWVKFLDVTINGRFQALRVSVKKVYATDADITISSTFSPTECRLGEVASRLKEPTAGIQHVCLDKDREIDESDLRRQVARQHFYSDGKTFGANSCRTGKIWRAIDAYDYVCVDPKRQEEIQSETEHQVERFNQTSSDCTDSFFPRAAFSGDRICVSEEEKNATEVDNAQSLRHLKYFEFFNGIDTVGP</sequence>
<proteinExistence type="predicted"/>
<evidence type="ECO:0000256" key="1">
    <source>
        <dbReference type="SAM" id="SignalP"/>
    </source>
</evidence>